<comment type="caution">
    <text evidence="2">The sequence shown here is derived from an EMBL/GenBank/DDBJ whole genome shotgun (WGS) entry which is preliminary data.</text>
</comment>
<feature type="transmembrane region" description="Helical" evidence="1">
    <location>
        <begin position="228"/>
        <end position="249"/>
    </location>
</feature>
<keyword evidence="1" id="KW-0472">Membrane</keyword>
<accession>A0AAW0G2F1</accession>
<feature type="transmembrane region" description="Helical" evidence="1">
    <location>
        <begin position="62"/>
        <end position="80"/>
    </location>
</feature>
<feature type="transmembrane region" description="Helical" evidence="1">
    <location>
        <begin position="130"/>
        <end position="152"/>
    </location>
</feature>
<feature type="transmembrane region" description="Helical" evidence="1">
    <location>
        <begin position="172"/>
        <end position="197"/>
    </location>
</feature>
<evidence type="ECO:0000313" key="3">
    <source>
        <dbReference type="Proteomes" id="UP001385951"/>
    </source>
</evidence>
<dbReference type="AlphaFoldDB" id="A0AAW0G2F1"/>
<dbReference type="EMBL" id="JASBNA010000012">
    <property type="protein sequence ID" value="KAK7687675.1"/>
    <property type="molecule type" value="Genomic_DNA"/>
</dbReference>
<feature type="transmembrane region" description="Helical" evidence="1">
    <location>
        <begin position="100"/>
        <end position="118"/>
    </location>
</feature>
<keyword evidence="3" id="KW-1185">Reference proteome</keyword>
<protein>
    <recommendedName>
        <fullName evidence="4">G-protein coupled receptors family 1 profile domain-containing protein</fullName>
    </recommendedName>
</protein>
<proteinExistence type="predicted"/>
<keyword evidence="1" id="KW-0812">Transmembrane</keyword>
<reference evidence="2 3" key="1">
    <citation type="submission" date="2022-09" db="EMBL/GenBank/DDBJ databases">
        <authorList>
            <person name="Palmer J.M."/>
        </authorList>
    </citation>
    <scope>NUCLEOTIDE SEQUENCE [LARGE SCALE GENOMIC DNA]</scope>
    <source>
        <strain evidence="2 3">DSM 7382</strain>
    </source>
</reference>
<dbReference type="Proteomes" id="UP001385951">
    <property type="component" value="Unassembled WGS sequence"/>
</dbReference>
<gene>
    <name evidence="2" type="ORF">QCA50_008890</name>
</gene>
<evidence type="ECO:0000313" key="2">
    <source>
        <dbReference type="EMBL" id="KAK7687675.1"/>
    </source>
</evidence>
<sequence>MNVESTCLTQLNFFAAAAWLPPDLVPWYEADKYIHAFLFGALLTDIITASGEEYRIFKKQPFNTINIVYILSRVLTLATLVTASTFEVMPGLNCAVTMRISAWFGAFSAPTNALLFLIRVNGVYHHSRLATVLFTLVWSSTFMSFVSPWAIHGSNIGPTSYCMVRVVAKYDGIVFATMATFDTVVFLAISFHVLSISSADTWHLRFMAFIKGRGIGRLSRALLQTGQLYYMVTVGVNIASTVVVLGALGPSAFQQVLPMINLILHNAMACRVFRLLKLGMIHDGPPSLDRVSSALFVHRHVLDDVEKDGVAGPAQERVQISIIRET</sequence>
<name>A0AAW0G2F1_9APHY</name>
<organism evidence="2 3">
    <name type="scientific">Cerrena zonata</name>
    <dbReference type="NCBI Taxonomy" id="2478898"/>
    <lineage>
        <taxon>Eukaryota</taxon>
        <taxon>Fungi</taxon>
        <taxon>Dikarya</taxon>
        <taxon>Basidiomycota</taxon>
        <taxon>Agaricomycotina</taxon>
        <taxon>Agaricomycetes</taxon>
        <taxon>Polyporales</taxon>
        <taxon>Cerrenaceae</taxon>
        <taxon>Cerrena</taxon>
    </lineage>
</organism>
<evidence type="ECO:0008006" key="4">
    <source>
        <dbReference type="Google" id="ProtNLM"/>
    </source>
</evidence>
<keyword evidence="1" id="KW-1133">Transmembrane helix</keyword>
<evidence type="ECO:0000256" key="1">
    <source>
        <dbReference type="SAM" id="Phobius"/>
    </source>
</evidence>